<gene>
    <name evidence="1" type="ORF">SAMN06265374_4097</name>
</gene>
<reference evidence="1 2" key="1">
    <citation type="submission" date="2017-05" db="EMBL/GenBank/DDBJ databases">
        <authorList>
            <person name="Varghese N."/>
            <person name="Submissions S."/>
        </authorList>
    </citation>
    <scope>NUCLEOTIDE SEQUENCE [LARGE SCALE GENOMIC DNA]</scope>
    <source>
        <strain evidence="1 2">DSM 15949</strain>
    </source>
</reference>
<sequence length="95" mass="10586">MEGPKGSKSAKWVMMLFNRLNLPIKNGMINFPVKLKNESFECFGLVDLSKIYEWISRLTRSSPALSAEGVCTCVNRVLKSNAASPKQDAVEPNRP</sequence>
<protein>
    <submittedName>
        <fullName evidence="1">Uncharacterized protein</fullName>
    </submittedName>
</protein>
<evidence type="ECO:0000313" key="1">
    <source>
        <dbReference type="EMBL" id="SMP35753.1"/>
    </source>
</evidence>
<proteinExistence type="predicted"/>
<keyword evidence="2" id="KW-1185">Reference proteome</keyword>
<name>A0ABY1PMC5_9HYPH</name>
<dbReference type="RefSeq" id="WP_155191099.1">
    <property type="nucleotide sequence ID" value="NZ_BAAAEA010000002.1"/>
</dbReference>
<dbReference type="EMBL" id="FXTT01000006">
    <property type="protein sequence ID" value="SMP35753.1"/>
    <property type="molecule type" value="Genomic_DNA"/>
</dbReference>
<evidence type="ECO:0000313" key="2">
    <source>
        <dbReference type="Proteomes" id="UP001157914"/>
    </source>
</evidence>
<organism evidence="1 2">
    <name type="scientific">Roseibium denhamense</name>
    <dbReference type="NCBI Taxonomy" id="76305"/>
    <lineage>
        <taxon>Bacteria</taxon>
        <taxon>Pseudomonadati</taxon>
        <taxon>Pseudomonadota</taxon>
        <taxon>Alphaproteobacteria</taxon>
        <taxon>Hyphomicrobiales</taxon>
        <taxon>Stappiaceae</taxon>
        <taxon>Roseibium</taxon>
    </lineage>
</organism>
<comment type="caution">
    <text evidence="1">The sequence shown here is derived from an EMBL/GenBank/DDBJ whole genome shotgun (WGS) entry which is preliminary data.</text>
</comment>
<dbReference type="Proteomes" id="UP001157914">
    <property type="component" value="Unassembled WGS sequence"/>
</dbReference>
<accession>A0ABY1PMC5</accession>